<dbReference type="EMBL" id="JAPWDQ010000008">
    <property type="protein sequence ID" value="KAJ5482781.1"/>
    <property type="molecule type" value="Genomic_DNA"/>
</dbReference>
<organism evidence="1 2">
    <name type="scientific">Penicillium diatomitis</name>
    <dbReference type="NCBI Taxonomy" id="2819901"/>
    <lineage>
        <taxon>Eukaryota</taxon>
        <taxon>Fungi</taxon>
        <taxon>Dikarya</taxon>
        <taxon>Ascomycota</taxon>
        <taxon>Pezizomycotina</taxon>
        <taxon>Eurotiomycetes</taxon>
        <taxon>Eurotiomycetidae</taxon>
        <taxon>Eurotiales</taxon>
        <taxon>Aspergillaceae</taxon>
        <taxon>Penicillium</taxon>
    </lineage>
</organism>
<dbReference type="RefSeq" id="XP_056788753.1">
    <property type="nucleotide sequence ID" value="XM_056935829.1"/>
</dbReference>
<dbReference type="AlphaFoldDB" id="A0A9W9X2Y8"/>
<dbReference type="Proteomes" id="UP001148312">
    <property type="component" value="Unassembled WGS sequence"/>
</dbReference>
<protein>
    <submittedName>
        <fullName evidence="1">Uncharacterized protein</fullName>
    </submittedName>
</protein>
<dbReference type="GeneID" id="81626078"/>
<keyword evidence="2" id="KW-1185">Reference proteome</keyword>
<reference evidence="1" key="1">
    <citation type="submission" date="2022-12" db="EMBL/GenBank/DDBJ databases">
        <authorList>
            <person name="Petersen C."/>
        </authorList>
    </citation>
    <scope>NUCLEOTIDE SEQUENCE</scope>
    <source>
        <strain evidence="1">IBT 30728</strain>
    </source>
</reference>
<evidence type="ECO:0000313" key="1">
    <source>
        <dbReference type="EMBL" id="KAJ5482781.1"/>
    </source>
</evidence>
<accession>A0A9W9X2Y8</accession>
<reference evidence="1" key="2">
    <citation type="journal article" date="2023" name="IMA Fungus">
        <title>Comparative genomic study of the Penicillium genus elucidates a diverse pangenome and 15 lateral gene transfer events.</title>
        <authorList>
            <person name="Petersen C."/>
            <person name="Sorensen T."/>
            <person name="Nielsen M.R."/>
            <person name="Sondergaard T.E."/>
            <person name="Sorensen J.L."/>
            <person name="Fitzpatrick D.A."/>
            <person name="Frisvad J.C."/>
            <person name="Nielsen K.L."/>
        </authorList>
    </citation>
    <scope>NUCLEOTIDE SEQUENCE</scope>
    <source>
        <strain evidence="1">IBT 30728</strain>
    </source>
</reference>
<sequence length="65" mass="6803">MHCEAATGLSLGIEFAYCSLRGVRQDNRMGPGSVQLGTPSAGHVPEDMMYSFSNARIGLMVGIGG</sequence>
<comment type="caution">
    <text evidence="1">The sequence shown here is derived from an EMBL/GenBank/DDBJ whole genome shotgun (WGS) entry which is preliminary data.</text>
</comment>
<gene>
    <name evidence="1" type="ORF">N7539_006227</name>
</gene>
<evidence type="ECO:0000313" key="2">
    <source>
        <dbReference type="Proteomes" id="UP001148312"/>
    </source>
</evidence>
<name>A0A9W9X2Y8_9EURO</name>
<proteinExistence type="predicted"/>